<evidence type="ECO:0008006" key="2">
    <source>
        <dbReference type="Google" id="ProtNLM"/>
    </source>
</evidence>
<dbReference type="InterPro" id="IPR008775">
    <property type="entry name" value="Phytyl_CoA_dOase-like"/>
</dbReference>
<organism evidence="1">
    <name type="scientific">marine metagenome</name>
    <dbReference type="NCBI Taxonomy" id="408172"/>
    <lineage>
        <taxon>unclassified sequences</taxon>
        <taxon>metagenomes</taxon>
        <taxon>ecological metagenomes</taxon>
    </lineage>
</organism>
<dbReference type="PANTHER" id="PTHR20883:SF48">
    <property type="entry name" value="ECTOINE DIOXYGENASE"/>
    <property type="match status" value="1"/>
</dbReference>
<dbReference type="SUPFAM" id="SSF51197">
    <property type="entry name" value="Clavaminate synthase-like"/>
    <property type="match status" value="1"/>
</dbReference>
<name>A0A381TVB4_9ZZZZ</name>
<sequence length="302" mass="34402">MKRFQQSHIDHYRAHGFVIVENFLTSDELEGARADLTNTLPGWIEYCDDSSLPKPEGWESARIPGRGPTQFPYTGVFLNDITLHPELRSFAAEMMGHNDLYCEQSHLSVKCKGHPADRDQGMHCDYGNHTLAYPPEDPAYWQTAYLLYYTDVSADHAPTAVCSWTHYPEKLRWPAHYSREDRADLYDNEIKVVVPAGSLLAYSMRTFHRGTPFHADAGRIGQFITYAPAAWKWLGIVGWSAQAIRPEFRQWIEGASPEERTLLGFPSPGHEYWTPETLEGVAARYPAMDMAPYERGMSARKT</sequence>
<gene>
    <name evidence="1" type="ORF">METZ01_LOCUS72252</name>
</gene>
<protein>
    <recommendedName>
        <fullName evidence="2">Fe2OG dioxygenase domain-containing protein</fullName>
    </recommendedName>
</protein>
<reference evidence="1" key="1">
    <citation type="submission" date="2018-05" db="EMBL/GenBank/DDBJ databases">
        <authorList>
            <person name="Lanie J.A."/>
            <person name="Ng W.-L."/>
            <person name="Kazmierczak K.M."/>
            <person name="Andrzejewski T.M."/>
            <person name="Davidsen T.M."/>
            <person name="Wayne K.J."/>
            <person name="Tettelin H."/>
            <person name="Glass J.I."/>
            <person name="Rusch D."/>
            <person name="Podicherti R."/>
            <person name="Tsui H.-C.T."/>
            <person name="Winkler M.E."/>
        </authorList>
    </citation>
    <scope>NUCLEOTIDE SEQUENCE</scope>
</reference>
<accession>A0A381TVB4</accession>
<dbReference type="Pfam" id="PF05721">
    <property type="entry name" value="PhyH"/>
    <property type="match status" value="1"/>
</dbReference>
<dbReference type="AlphaFoldDB" id="A0A381TVB4"/>
<dbReference type="GO" id="GO:0046872">
    <property type="term" value="F:metal ion binding"/>
    <property type="evidence" value="ECO:0007669"/>
    <property type="project" value="UniProtKB-ARBA"/>
</dbReference>
<dbReference type="GO" id="GO:0016491">
    <property type="term" value="F:oxidoreductase activity"/>
    <property type="evidence" value="ECO:0007669"/>
    <property type="project" value="UniProtKB-ARBA"/>
</dbReference>
<proteinExistence type="predicted"/>
<dbReference type="Gene3D" id="2.60.120.620">
    <property type="entry name" value="q2cbj1_9rhob like domain"/>
    <property type="match status" value="1"/>
</dbReference>
<dbReference type="PANTHER" id="PTHR20883">
    <property type="entry name" value="PHYTANOYL-COA DIOXYGENASE DOMAIN CONTAINING 1"/>
    <property type="match status" value="1"/>
</dbReference>
<evidence type="ECO:0000313" key="1">
    <source>
        <dbReference type="EMBL" id="SVA19398.1"/>
    </source>
</evidence>
<dbReference type="EMBL" id="UINC01005147">
    <property type="protein sequence ID" value="SVA19398.1"/>
    <property type="molecule type" value="Genomic_DNA"/>
</dbReference>